<dbReference type="EMBL" id="VSSQ01036571">
    <property type="protein sequence ID" value="MPM89076.1"/>
    <property type="molecule type" value="Genomic_DNA"/>
</dbReference>
<accession>A0A645DID5</accession>
<evidence type="ECO:0008006" key="2">
    <source>
        <dbReference type="Google" id="ProtNLM"/>
    </source>
</evidence>
<comment type="caution">
    <text evidence="1">The sequence shown here is derived from an EMBL/GenBank/DDBJ whole genome shotgun (WGS) entry which is preliminary data.</text>
</comment>
<sequence length="147" mass="16300">MRKNLLLLAAVLITALLGTGCANTERKFGRGMRNFTEIVRQGELRRSVEQTALLESPDYSYTTGVVKGMNRMFTRTGVGIYEMVTAPFPPYDPVLTHYIAPDPQYPDNYTPQLAEDAAFATDTNLGFSGGDVAPFIPGSRFRIFDTH</sequence>
<dbReference type="AlphaFoldDB" id="A0A645DID5"/>
<dbReference type="NCBIfam" id="TIGR04073">
    <property type="entry name" value="exo_TIGR04073"/>
    <property type="match status" value="1"/>
</dbReference>
<reference evidence="1" key="1">
    <citation type="submission" date="2019-08" db="EMBL/GenBank/DDBJ databases">
        <authorList>
            <person name="Kucharzyk K."/>
            <person name="Murdoch R.W."/>
            <person name="Higgins S."/>
            <person name="Loffler F."/>
        </authorList>
    </citation>
    <scope>NUCLEOTIDE SEQUENCE</scope>
</reference>
<proteinExistence type="predicted"/>
<protein>
    <recommendedName>
        <fullName evidence="2">Exosortase system-associated protein, TIGR04073 family</fullName>
    </recommendedName>
</protein>
<dbReference type="InterPro" id="IPR023824">
    <property type="entry name" value="CHP04073_exosortase-affil"/>
</dbReference>
<organism evidence="1">
    <name type="scientific">bioreactor metagenome</name>
    <dbReference type="NCBI Taxonomy" id="1076179"/>
    <lineage>
        <taxon>unclassified sequences</taxon>
        <taxon>metagenomes</taxon>
        <taxon>ecological metagenomes</taxon>
    </lineage>
</organism>
<gene>
    <name evidence="1" type="ORF">SDC9_136184</name>
</gene>
<name>A0A645DID5_9ZZZZ</name>
<evidence type="ECO:0000313" key="1">
    <source>
        <dbReference type="EMBL" id="MPM89076.1"/>
    </source>
</evidence>
<dbReference type="PROSITE" id="PS51257">
    <property type="entry name" value="PROKAR_LIPOPROTEIN"/>
    <property type="match status" value="1"/>
</dbReference>